<dbReference type="GO" id="GO:0016757">
    <property type="term" value="F:glycosyltransferase activity"/>
    <property type="evidence" value="ECO:0007669"/>
    <property type="project" value="UniProtKB-KW"/>
</dbReference>
<dbReference type="Gene3D" id="3.90.550.10">
    <property type="entry name" value="Spore Coat Polysaccharide Biosynthesis Protein SpsA, Chain A"/>
    <property type="match status" value="1"/>
</dbReference>
<protein>
    <recommendedName>
        <fullName evidence="4">Glycosyltransferase 2-like domain-containing protein</fullName>
    </recommendedName>
</protein>
<dbReference type="Pfam" id="PF00535">
    <property type="entry name" value="Glycos_transf_2"/>
    <property type="match status" value="1"/>
</dbReference>
<sequence length="319" mass="35548">MKPSISVLMPIYNAEAYLASAIESVRRQTFEAWELLCLDDGSTDGSQNVVQRFAHSDRRIRRIALEHQGIVAALNHGVQSAQGEFIARLDADDIALPNRFAMQLEFLKRRPDVDLVGGCYQTIDGNGDLGKIQTLPQGYADVAAALRKSNCIAHPAVMIRRLVLDRFAGPYREFFPLAEDYDLWLRMSKRCRLENLPDVVLHYRRDFANPRPARTARQAISTLAVLYAHAQECGEPGSEVSPSTPFDESGLISLGCPLERIHAAVRKALLSEARATAKAGFPAQAKLLIGEAKRYAPRVTQWRDCLDYAWKIAQVKMAA</sequence>
<dbReference type="PANTHER" id="PTHR43685:SF5">
    <property type="entry name" value="GLYCOSYLTRANSFERASE EPSE-RELATED"/>
    <property type="match status" value="1"/>
</dbReference>
<evidence type="ECO:0000256" key="1">
    <source>
        <dbReference type="ARBA" id="ARBA00006739"/>
    </source>
</evidence>
<accession>A0A2S8FTT9</accession>
<comment type="similarity">
    <text evidence="1">Belongs to the glycosyltransferase 2 family.</text>
</comment>
<dbReference type="Proteomes" id="UP000239388">
    <property type="component" value="Unassembled WGS sequence"/>
</dbReference>
<reference evidence="5 6" key="1">
    <citation type="submission" date="2018-02" db="EMBL/GenBank/DDBJ databases">
        <title>Comparative genomes isolates from brazilian mangrove.</title>
        <authorList>
            <person name="Araujo J.E."/>
            <person name="Taketani R.G."/>
            <person name="Silva M.C.P."/>
            <person name="Loureco M.V."/>
            <person name="Andreote F.D."/>
        </authorList>
    </citation>
    <scope>NUCLEOTIDE SEQUENCE [LARGE SCALE GENOMIC DNA]</scope>
    <source>
        <strain evidence="5 6">NAP PRIS-MGV</strain>
    </source>
</reference>
<evidence type="ECO:0000313" key="5">
    <source>
        <dbReference type="EMBL" id="PQO35597.1"/>
    </source>
</evidence>
<feature type="domain" description="Glycosyltransferase 2-like" evidence="4">
    <location>
        <begin position="6"/>
        <end position="161"/>
    </location>
</feature>
<evidence type="ECO:0000256" key="2">
    <source>
        <dbReference type="ARBA" id="ARBA00022676"/>
    </source>
</evidence>
<evidence type="ECO:0000259" key="4">
    <source>
        <dbReference type="Pfam" id="PF00535"/>
    </source>
</evidence>
<dbReference type="PANTHER" id="PTHR43685">
    <property type="entry name" value="GLYCOSYLTRANSFERASE"/>
    <property type="match status" value="1"/>
</dbReference>
<proteinExistence type="inferred from homology"/>
<evidence type="ECO:0000313" key="6">
    <source>
        <dbReference type="Proteomes" id="UP000239388"/>
    </source>
</evidence>
<dbReference type="SUPFAM" id="SSF53448">
    <property type="entry name" value="Nucleotide-diphospho-sugar transferases"/>
    <property type="match status" value="1"/>
</dbReference>
<dbReference type="InterPro" id="IPR029044">
    <property type="entry name" value="Nucleotide-diphossugar_trans"/>
</dbReference>
<keyword evidence="3" id="KW-0808">Transferase</keyword>
<name>A0A2S8FTT9_9BACT</name>
<organism evidence="5 6">
    <name type="scientific">Blastopirellula marina</name>
    <dbReference type="NCBI Taxonomy" id="124"/>
    <lineage>
        <taxon>Bacteria</taxon>
        <taxon>Pseudomonadati</taxon>
        <taxon>Planctomycetota</taxon>
        <taxon>Planctomycetia</taxon>
        <taxon>Pirellulales</taxon>
        <taxon>Pirellulaceae</taxon>
        <taxon>Blastopirellula</taxon>
    </lineage>
</organism>
<gene>
    <name evidence="5" type="ORF">C5Y98_13215</name>
</gene>
<dbReference type="InterPro" id="IPR001173">
    <property type="entry name" value="Glyco_trans_2-like"/>
</dbReference>
<dbReference type="RefSeq" id="WP_105354726.1">
    <property type="nucleotide sequence ID" value="NZ_PUIB01000014.1"/>
</dbReference>
<evidence type="ECO:0000256" key="3">
    <source>
        <dbReference type="ARBA" id="ARBA00022679"/>
    </source>
</evidence>
<dbReference type="AlphaFoldDB" id="A0A2S8FTT9"/>
<keyword evidence="2" id="KW-0328">Glycosyltransferase</keyword>
<dbReference type="EMBL" id="PUIB01000014">
    <property type="protein sequence ID" value="PQO35597.1"/>
    <property type="molecule type" value="Genomic_DNA"/>
</dbReference>
<comment type="caution">
    <text evidence="5">The sequence shown here is derived from an EMBL/GenBank/DDBJ whole genome shotgun (WGS) entry which is preliminary data.</text>
</comment>
<dbReference type="InterPro" id="IPR050834">
    <property type="entry name" value="Glycosyltransf_2"/>
</dbReference>